<dbReference type="SUPFAM" id="SSF49503">
    <property type="entry name" value="Cupredoxins"/>
    <property type="match status" value="1"/>
</dbReference>
<feature type="chain" id="PRO_5004807079" description="Phytocyanin domain-containing protein" evidence="13">
    <location>
        <begin position="21"/>
        <end position="148"/>
    </location>
</feature>
<dbReference type="STRING" id="13333.W1NDI5"/>
<feature type="domain" description="Phytocyanin" evidence="14">
    <location>
        <begin position="21"/>
        <end position="120"/>
    </location>
</feature>
<organism evidence="15 16">
    <name type="scientific">Amborella trichopoda</name>
    <dbReference type="NCBI Taxonomy" id="13333"/>
    <lineage>
        <taxon>Eukaryota</taxon>
        <taxon>Viridiplantae</taxon>
        <taxon>Streptophyta</taxon>
        <taxon>Embryophyta</taxon>
        <taxon>Tracheophyta</taxon>
        <taxon>Spermatophyta</taxon>
        <taxon>Magnoliopsida</taxon>
        <taxon>Amborellales</taxon>
        <taxon>Amborellaceae</taxon>
        <taxon>Amborella</taxon>
    </lineage>
</organism>
<dbReference type="HOGENOM" id="CLU_058719_4_0_1"/>
<evidence type="ECO:0000256" key="3">
    <source>
        <dbReference type="ARBA" id="ARBA00022692"/>
    </source>
</evidence>
<dbReference type="GO" id="GO:0009055">
    <property type="term" value="F:electron transfer activity"/>
    <property type="evidence" value="ECO:0007669"/>
    <property type="project" value="InterPro"/>
</dbReference>
<reference evidence="16" key="1">
    <citation type="journal article" date="2013" name="Science">
        <title>The Amborella genome and the evolution of flowering plants.</title>
        <authorList>
            <consortium name="Amborella Genome Project"/>
        </authorList>
    </citation>
    <scope>NUCLEOTIDE SEQUENCE [LARGE SCALE GENOMIC DNA]</scope>
</reference>
<evidence type="ECO:0000256" key="11">
    <source>
        <dbReference type="ARBA" id="ARBA00023180"/>
    </source>
</evidence>
<name>W1NDI5_AMBTC</name>
<proteinExistence type="predicted"/>
<dbReference type="OrthoDB" id="1934652at2759"/>
<dbReference type="Pfam" id="PF02298">
    <property type="entry name" value="Cu_bind_like"/>
    <property type="match status" value="1"/>
</dbReference>
<keyword evidence="6" id="KW-0249">Electron transport</keyword>
<dbReference type="PANTHER" id="PTHR33021">
    <property type="entry name" value="BLUE COPPER PROTEIN"/>
    <property type="match status" value="1"/>
</dbReference>
<keyword evidence="9" id="KW-0472">Membrane</keyword>
<evidence type="ECO:0000256" key="6">
    <source>
        <dbReference type="ARBA" id="ARBA00022982"/>
    </source>
</evidence>
<evidence type="ECO:0000313" key="15">
    <source>
        <dbReference type="EMBL" id="ERM93587.1"/>
    </source>
</evidence>
<keyword evidence="8" id="KW-0186">Copper</keyword>
<keyword evidence="2" id="KW-0813">Transport</keyword>
<feature type="region of interest" description="Disordered" evidence="12">
    <location>
        <begin position="129"/>
        <end position="148"/>
    </location>
</feature>
<dbReference type="GO" id="GO:0046872">
    <property type="term" value="F:metal ion binding"/>
    <property type="evidence" value="ECO:0007669"/>
    <property type="project" value="UniProtKB-KW"/>
</dbReference>
<sequence>MAQKFILFIAITFFPAIVLATNYIVGDEMGWTVGVSYEDWAEGKTFFVGDTITFNYHQGQHNVVKVDGKGFQSCQEEPNNGILTTGADAITLATPGNKWYICSFGYHCESGQKLKITVYDSMAPIPTPTPPPAPMPWPIPEPAPSPWY</sequence>
<gene>
    <name evidence="15" type="ORF">AMTR_s00004p00119890</name>
</gene>
<keyword evidence="3" id="KW-0812">Transmembrane</keyword>
<evidence type="ECO:0000256" key="4">
    <source>
        <dbReference type="ARBA" id="ARBA00022723"/>
    </source>
</evidence>
<dbReference type="CDD" id="cd04216">
    <property type="entry name" value="Phytocyanin"/>
    <property type="match status" value="1"/>
</dbReference>
<dbReference type="Gramene" id="ERM93587">
    <property type="protein sequence ID" value="ERM93587"/>
    <property type="gene ID" value="AMTR_s00004p00119890"/>
</dbReference>
<dbReference type="EMBL" id="KI397628">
    <property type="protein sequence ID" value="ERM93587.1"/>
    <property type="molecule type" value="Genomic_DNA"/>
</dbReference>
<keyword evidence="4" id="KW-0479">Metal-binding</keyword>
<dbReference type="GO" id="GO:0009610">
    <property type="term" value="P:response to symbiotic fungus"/>
    <property type="evidence" value="ECO:0007669"/>
    <property type="project" value="UniProtKB-ARBA"/>
</dbReference>
<feature type="signal peptide" evidence="13">
    <location>
        <begin position="1"/>
        <end position="20"/>
    </location>
</feature>
<dbReference type="GO" id="GO:0005886">
    <property type="term" value="C:plasma membrane"/>
    <property type="evidence" value="ECO:0000318"/>
    <property type="project" value="GO_Central"/>
</dbReference>
<evidence type="ECO:0000256" key="9">
    <source>
        <dbReference type="ARBA" id="ARBA00023136"/>
    </source>
</evidence>
<evidence type="ECO:0000256" key="1">
    <source>
        <dbReference type="ARBA" id="ARBA00004479"/>
    </source>
</evidence>
<keyword evidence="5 13" id="KW-0732">Signal</keyword>
<dbReference type="InterPro" id="IPR039391">
    <property type="entry name" value="Phytocyanin-like"/>
</dbReference>
<dbReference type="AlphaFoldDB" id="W1NDI5"/>
<evidence type="ECO:0000256" key="2">
    <source>
        <dbReference type="ARBA" id="ARBA00022448"/>
    </source>
</evidence>
<evidence type="ECO:0000313" key="16">
    <source>
        <dbReference type="Proteomes" id="UP000017836"/>
    </source>
</evidence>
<dbReference type="PANTHER" id="PTHR33021:SF408">
    <property type="entry name" value="PHYTOCYANIN DOMAIN-CONTAINING PROTEIN"/>
    <property type="match status" value="1"/>
</dbReference>
<dbReference type="Proteomes" id="UP000017836">
    <property type="component" value="Unassembled WGS sequence"/>
</dbReference>
<evidence type="ECO:0000256" key="7">
    <source>
        <dbReference type="ARBA" id="ARBA00022989"/>
    </source>
</evidence>
<protein>
    <recommendedName>
        <fullName evidence="14">Phytocyanin domain-containing protein</fullName>
    </recommendedName>
</protein>
<evidence type="ECO:0000256" key="12">
    <source>
        <dbReference type="SAM" id="MobiDB-lite"/>
    </source>
</evidence>
<keyword evidence="16" id="KW-1185">Reference proteome</keyword>
<evidence type="ECO:0000256" key="13">
    <source>
        <dbReference type="SAM" id="SignalP"/>
    </source>
</evidence>
<evidence type="ECO:0000259" key="14">
    <source>
        <dbReference type="PROSITE" id="PS51485"/>
    </source>
</evidence>
<keyword evidence="7" id="KW-1133">Transmembrane helix</keyword>
<dbReference type="eggNOG" id="ENOG502S3NY">
    <property type="taxonomic scope" value="Eukaryota"/>
</dbReference>
<evidence type="ECO:0000256" key="8">
    <source>
        <dbReference type="ARBA" id="ARBA00023008"/>
    </source>
</evidence>
<keyword evidence="10" id="KW-1015">Disulfide bond</keyword>
<dbReference type="InterPro" id="IPR003245">
    <property type="entry name" value="Phytocyanin_dom"/>
</dbReference>
<evidence type="ECO:0000256" key="10">
    <source>
        <dbReference type="ARBA" id="ARBA00023157"/>
    </source>
</evidence>
<dbReference type="InterPro" id="IPR008972">
    <property type="entry name" value="Cupredoxin"/>
</dbReference>
<dbReference type="Gene3D" id="2.60.40.420">
    <property type="entry name" value="Cupredoxins - blue copper proteins"/>
    <property type="match status" value="1"/>
</dbReference>
<accession>W1NDI5</accession>
<evidence type="ECO:0000256" key="5">
    <source>
        <dbReference type="ARBA" id="ARBA00022729"/>
    </source>
</evidence>
<comment type="subcellular location">
    <subcellularLocation>
        <location evidence="1">Membrane</location>
        <topology evidence="1">Single-pass type I membrane protein</topology>
    </subcellularLocation>
</comment>
<dbReference type="PROSITE" id="PS51485">
    <property type="entry name" value="PHYTOCYANIN"/>
    <property type="match status" value="1"/>
</dbReference>
<dbReference type="OMA" id="MATHCAE"/>
<keyword evidence="11" id="KW-0325">Glycoprotein</keyword>
<dbReference type="FunFam" id="2.60.40.420:FF:000067">
    <property type="entry name" value="Cupredoxin superfamily protein"/>
    <property type="match status" value="1"/>
</dbReference>